<keyword evidence="2" id="KW-1133">Transmembrane helix</keyword>
<keyword evidence="2" id="KW-0812">Transmembrane</keyword>
<keyword evidence="2" id="KW-0472">Membrane</keyword>
<reference evidence="3" key="1">
    <citation type="journal article" date="2021" name="Nat. Commun.">
        <title>Genetic determinants of endophytism in the Arabidopsis root mycobiome.</title>
        <authorList>
            <person name="Mesny F."/>
            <person name="Miyauchi S."/>
            <person name="Thiergart T."/>
            <person name="Pickel B."/>
            <person name="Atanasova L."/>
            <person name="Karlsson M."/>
            <person name="Huettel B."/>
            <person name="Barry K.W."/>
            <person name="Haridas S."/>
            <person name="Chen C."/>
            <person name="Bauer D."/>
            <person name="Andreopoulos W."/>
            <person name="Pangilinan J."/>
            <person name="LaButti K."/>
            <person name="Riley R."/>
            <person name="Lipzen A."/>
            <person name="Clum A."/>
            <person name="Drula E."/>
            <person name="Henrissat B."/>
            <person name="Kohler A."/>
            <person name="Grigoriev I.V."/>
            <person name="Martin F.M."/>
            <person name="Hacquard S."/>
        </authorList>
    </citation>
    <scope>NUCLEOTIDE SEQUENCE</scope>
    <source>
        <strain evidence="3">MPI-CAGE-CH-0235</strain>
    </source>
</reference>
<feature type="compositionally biased region" description="Polar residues" evidence="1">
    <location>
        <begin position="16"/>
        <end position="29"/>
    </location>
</feature>
<evidence type="ECO:0000313" key="4">
    <source>
        <dbReference type="Proteomes" id="UP000813444"/>
    </source>
</evidence>
<dbReference type="OrthoDB" id="5215647at2759"/>
<comment type="caution">
    <text evidence="3">The sequence shown here is derived from an EMBL/GenBank/DDBJ whole genome shotgun (WGS) entry which is preliminary data.</text>
</comment>
<sequence>MDPSARLTSVDPLPASSPSFSQPNINPNASAGPYPRPDGSFNASFNSGNPYPAAPGPGAPPGVGLGSSAPPGGVDPVAASSSGIAHLRSDQRVPDHPGSILNNPRPPRTLSPQPLITTARDLKSLKTNCQFALREYLSLVRKRQRFDASTSTLDLESRIRAQAGLVSAELRTLHAEVRDLAKSAQNHRWRRWLVGGAIASFIPAVRRFWRRGSDEESLQSSNDTEYAFRRSKSLLSRINETVFGRGGLASVGFLVFAVLYVFQNEVSMRVAKTIQKRIKKLCTRIENGDADVAEEDMKILEGWRWRILLW</sequence>
<evidence type="ECO:0000313" key="3">
    <source>
        <dbReference type="EMBL" id="KAH7324963.1"/>
    </source>
</evidence>
<feature type="transmembrane region" description="Helical" evidence="2">
    <location>
        <begin position="242"/>
        <end position="262"/>
    </location>
</feature>
<accession>A0A8K0WVE1</accession>
<evidence type="ECO:0000256" key="1">
    <source>
        <dbReference type="SAM" id="MobiDB-lite"/>
    </source>
</evidence>
<dbReference type="EMBL" id="JAGPNK010000003">
    <property type="protein sequence ID" value="KAH7324963.1"/>
    <property type="molecule type" value="Genomic_DNA"/>
</dbReference>
<keyword evidence="4" id="KW-1185">Reference proteome</keyword>
<feature type="region of interest" description="Disordered" evidence="1">
    <location>
        <begin position="1"/>
        <end position="113"/>
    </location>
</feature>
<evidence type="ECO:0000256" key="2">
    <source>
        <dbReference type="SAM" id="Phobius"/>
    </source>
</evidence>
<proteinExistence type="predicted"/>
<protein>
    <submittedName>
        <fullName evidence="3">Uncharacterized protein</fullName>
    </submittedName>
</protein>
<organism evidence="3 4">
    <name type="scientific">Stachybotrys elegans</name>
    <dbReference type="NCBI Taxonomy" id="80388"/>
    <lineage>
        <taxon>Eukaryota</taxon>
        <taxon>Fungi</taxon>
        <taxon>Dikarya</taxon>
        <taxon>Ascomycota</taxon>
        <taxon>Pezizomycotina</taxon>
        <taxon>Sordariomycetes</taxon>
        <taxon>Hypocreomycetidae</taxon>
        <taxon>Hypocreales</taxon>
        <taxon>Stachybotryaceae</taxon>
        <taxon>Stachybotrys</taxon>
    </lineage>
</organism>
<gene>
    <name evidence="3" type="ORF">B0I35DRAFT_476164</name>
</gene>
<dbReference type="Proteomes" id="UP000813444">
    <property type="component" value="Unassembled WGS sequence"/>
</dbReference>
<dbReference type="AlphaFoldDB" id="A0A8K0WVE1"/>
<name>A0A8K0WVE1_9HYPO</name>